<evidence type="ECO:0000256" key="4">
    <source>
        <dbReference type="ARBA" id="ARBA00023040"/>
    </source>
</evidence>
<feature type="transmembrane region" description="Helical" evidence="9">
    <location>
        <begin position="207"/>
        <end position="231"/>
    </location>
</feature>
<evidence type="ECO:0000256" key="8">
    <source>
        <dbReference type="RuleBase" id="RU000688"/>
    </source>
</evidence>
<accession>A0A813YMX8</accession>
<evidence type="ECO:0000256" key="6">
    <source>
        <dbReference type="ARBA" id="ARBA00023170"/>
    </source>
</evidence>
<dbReference type="GO" id="GO:0004930">
    <property type="term" value="F:G protein-coupled receptor activity"/>
    <property type="evidence" value="ECO:0007669"/>
    <property type="project" value="UniProtKB-KW"/>
</dbReference>
<evidence type="ECO:0000256" key="1">
    <source>
        <dbReference type="ARBA" id="ARBA00004141"/>
    </source>
</evidence>
<comment type="caution">
    <text evidence="11">The sequence shown here is derived from an EMBL/GenBank/DDBJ whole genome shotgun (WGS) entry which is preliminary data.</text>
</comment>
<keyword evidence="7 8" id="KW-0807">Transducer</keyword>
<dbReference type="SMART" id="SM01381">
    <property type="entry name" value="7TM_GPCR_Srsx"/>
    <property type="match status" value="1"/>
</dbReference>
<dbReference type="PANTHER" id="PTHR45695">
    <property type="entry name" value="LEUCOKININ RECEPTOR-RELATED"/>
    <property type="match status" value="1"/>
</dbReference>
<comment type="similarity">
    <text evidence="8">Belongs to the G-protein coupled receptor 1 family.</text>
</comment>
<keyword evidence="4 8" id="KW-0297">G-protein coupled receptor</keyword>
<dbReference type="GO" id="GO:0005886">
    <property type="term" value="C:plasma membrane"/>
    <property type="evidence" value="ECO:0007669"/>
    <property type="project" value="TreeGrafter"/>
</dbReference>
<evidence type="ECO:0000313" key="12">
    <source>
        <dbReference type="Proteomes" id="UP000663879"/>
    </source>
</evidence>
<dbReference type="AlphaFoldDB" id="A0A813YMX8"/>
<dbReference type="PROSITE" id="PS00237">
    <property type="entry name" value="G_PROTEIN_RECEP_F1_1"/>
    <property type="match status" value="1"/>
</dbReference>
<feature type="transmembrane region" description="Helical" evidence="9">
    <location>
        <begin position="117"/>
        <end position="136"/>
    </location>
</feature>
<keyword evidence="3 9" id="KW-1133">Transmembrane helix</keyword>
<keyword evidence="5 9" id="KW-0472">Membrane</keyword>
<organism evidence="11 12">
    <name type="scientific">Brachionus calyciflorus</name>
    <dbReference type="NCBI Taxonomy" id="104777"/>
    <lineage>
        <taxon>Eukaryota</taxon>
        <taxon>Metazoa</taxon>
        <taxon>Spiralia</taxon>
        <taxon>Gnathifera</taxon>
        <taxon>Rotifera</taxon>
        <taxon>Eurotatoria</taxon>
        <taxon>Monogononta</taxon>
        <taxon>Pseudotrocha</taxon>
        <taxon>Ploima</taxon>
        <taxon>Brachionidae</taxon>
        <taxon>Brachionus</taxon>
    </lineage>
</organism>
<feature type="domain" description="G-protein coupled receptors family 1 profile" evidence="10">
    <location>
        <begin position="41"/>
        <end position="311"/>
    </location>
</feature>
<comment type="subcellular location">
    <subcellularLocation>
        <location evidence="1">Membrane</location>
        <topology evidence="1">Multi-pass membrane protein</topology>
    </subcellularLocation>
</comment>
<evidence type="ECO:0000313" key="11">
    <source>
        <dbReference type="EMBL" id="CAF0886374.1"/>
    </source>
</evidence>
<evidence type="ECO:0000259" key="10">
    <source>
        <dbReference type="PROSITE" id="PS50262"/>
    </source>
</evidence>
<feature type="transmembrane region" description="Helical" evidence="9">
    <location>
        <begin position="148"/>
        <end position="168"/>
    </location>
</feature>
<feature type="transmembrane region" description="Helical" evidence="9">
    <location>
        <begin position="29"/>
        <end position="50"/>
    </location>
</feature>
<dbReference type="PANTHER" id="PTHR45695:SF9">
    <property type="entry name" value="LEUCOKININ RECEPTOR"/>
    <property type="match status" value="1"/>
</dbReference>
<dbReference type="Proteomes" id="UP000663879">
    <property type="component" value="Unassembled WGS sequence"/>
</dbReference>
<gene>
    <name evidence="11" type="ORF">OXX778_LOCUS10680</name>
</gene>
<dbReference type="SUPFAM" id="SSF81321">
    <property type="entry name" value="Family A G protein-coupled receptor-like"/>
    <property type="match status" value="1"/>
</dbReference>
<feature type="transmembrane region" description="Helical" evidence="9">
    <location>
        <begin position="290"/>
        <end position="314"/>
    </location>
</feature>
<evidence type="ECO:0000256" key="9">
    <source>
        <dbReference type="SAM" id="Phobius"/>
    </source>
</evidence>
<dbReference type="PROSITE" id="PS50262">
    <property type="entry name" value="G_PROTEIN_RECEP_F1_2"/>
    <property type="match status" value="1"/>
</dbReference>
<name>A0A813YMX8_9BILA</name>
<dbReference type="EMBL" id="CAJNOC010001722">
    <property type="protein sequence ID" value="CAF0886374.1"/>
    <property type="molecule type" value="Genomic_DNA"/>
</dbReference>
<evidence type="ECO:0000256" key="7">
    <source>
        <dbReference type="ARBA" id="ARBA00023224"/>
    </source>
</evidence>
<feature type="transmembrane region" description="Helical" evidence="9">
    <location>
        <begin position="252"/>
        <end position="270"/>
    </location>
</feature>
<feature type="transmembrane region" description="Helical" evidence="9">
    <location>
        <begin position="62"/>
        <end position="80"/>
    </location>
</feature>
<dbReference type="Pfam" id="PF00001">
    <property type="entry name" value="7tm_1"/>
    <property type="match status" value="1"/>
</dbReference>
<keyword evidence="2 8" id="KW-0812">Transmembrane</keyword>
<keyword evidence="12" id="KW-1185">Reference proteome</keyword>
<protein>
    <recommendedName>
        <fullName evidence="10">G-protein coupled receptors family 1 profile domain-containing protein</fullName>
    </recommendedName>
</protein>
<feature type="non-terminal residue" evidence="11">
    <location>
        <position position="1"/>
    </location>
</feature>
<proteinExistence type="inferred from homology"/>
<keyword evidence="6 8" id="KW-0675">Receptor</keyword>
<dbReference type="InterPro" id="IPR017452">
    <property type="entry name" value="GPCR_Rhodpsn_7TM"/>
</dbReference>
<evidence type="ECO:0000256" key="3">
    <source>
        <dbReference type="ARBA" id="ARBA00022989"/>
    </source>
</evidence>
<evidence type="ECO:0000256" key="5">
    <source>
        <dbReference type="ARBA" id="ARBA00023136"/>
    </source>
</evidence>
<reference evidence="11" key="1">
    <citation type="submission" date="2021-02" db="EMBL/GenBank/DDBJ databases">
        <authorList>
            <person name="Nowell W R."/>
        </authorList>
    </citation>
    <scope>NUCLEOTIDE SEQUENCE</scope>
    <source>
        <strain evidence="11">Ploen Becks lab</strain>
    </source>
</reference>
<dbReference type="OrthoDB" id="9445642at2759"/>
<evidence type="ECO:0000256" key="2">
    <source>
        <dbReference type="ARBA" id="ARBA00022692"/>
    </source>
</evidence>
<dbReference type="PRINTS" id="PR00237">
    <property type="entry name" value="GPCRRHODOPSN"/>
</dbReference>
<dbReference type="Gene3D" id="1.20.1070.10">
    <property type="entry name" value="Rhodopsin 7-helix transmembrane proteins"/>
    <property type="match status" value="1"/>
</dbReference>
<sequence>MNASLTIDESNYNYIFFDINPNWQFALKFGYFSISTISIIGNLLIIYVVVSNKRMHNVTNYFITNLALVDIIISVFSTPLQSFVVKSNVLFQAAILQKWIWMDILCKLGPFSTTLNINVSVLTLVVITLDRFYVIYYPLKPKLRAKHCFVIISFIWLISIVISSYNLFNYEIKYDPIDPNSNLSINEKHCGLVNENYSKYHLTLLTLVQFCLPFLIITSTSLAIFYQFFFTKTHCPISLGIQNSQLINRKKVIKMILVVLFVFILCWTPLQIYNILQIVYSEINKFYYVNIMWLIFNMLAMSNSCYNFIIYGFYS</sequence>
<dbReference type="InterPro" id="IPR000276">
    <property type="entry name" value="GPCR_Rhodpsn"/>
</dbReference>